<gene>
    <name evidence="6" type="ORF">MOP44_14470</name>
</gene>
<name>A0A9J7BKJ5_9BACT</name>
<dbReference type="SUPFAM" id="SSF46689">
    <property type="entry name" value="Homeodomain-like"/>
    <property type="match status" value="1"/>
</dbReference>
<dbReference type="Gene3D" id="1.10.357.10">
    <property type="entry name" value="Tetracycline Repressor, domain 2"/>
    <property type="match status" value="1"/>
</dbReference>
<dbReference type="Proteomes" id="UP001059380">
    <property type="component" value="Chromosome"/>
</dbReference>
<feature type="domain" description="HTH tetR-type" evidence="5">
    <location>
        <begin position="7"/>
        <end position="67"/>
    </location>
</feature>
<protein>
    <submittedName>
        <fullName evidence="6">TetR/AcrR family transcriptional regulator</fullName>
    </submittedName>
</protein>
<dbReference type="PANTHER" id="PTHR47506">
    <property type="entry name" value="TRANSCRIPTIONAL REGULATORY PROTEIN"/>
    <property type="match status" value="1"/>
</dbReference>
<dbReference type="RefSeq" id="WP_260790684.1">
    <property type="nucleotide sequence ID" value="NZ_CP093313.1"/>
</dbReference>
<evidence type="ECO:0000256" key="2">
    <source>
        <dbReference type="ARBA" id="ARBA00023125"/>
    </source>
</evidence>
<evidence type="ECO:0000256" key="3">
    <source>
        <dbReference type="ARBA" id="ARBA00023163"/>
    </source>
</evidence>
<keyword evidence="2 4" id="KW-0238">DNA-binding</keyword>
<organism evidence="6 7">
    <name type="scientific">Occallatibacter riparius</name>
    <dbReference type="NCBI Taxonomy" id="1002689"/>
    <lineage>
        <taxon>Bacteria</taxon>
        <taxon>Pseudomonadati</taxon>
        <taxon>Acidobacteriota</taxon>
        <taxon>Terriglobia</taxon>
        <taxon>Terriglobales</taxon>
        <taxon>Acidobacteriaceae</taxon>
        <taxon>Occallatibacter</taxon>
    </lineage>
</organism>
<keyword evidence="3" id="KW-0804">Transcription</keyword>
<evidence type="ECO:0000259" key="5">
    <source>
        <dbReference type="PROSITE" id="PS50977"/>
    </source>
</evidence>
<keyword evidence="1" id="KW-0805">Transcription regulation</keyword>
<proteinExistence type="predicted"/>
<evidence type="ECO:0000313" key="6">
    <source>
        <dbReference type="EMBL" id="UWZ81789.1"/>
    </source>
</evidence>
<dbReference type="SUPFAM" id="SSF48498">
    <property type="entry name" value="Tetracyclin repressor-like, C-terminal domain"/>
    <property type="match status" value="1"/>
</dbReference>
<dbReference type="InterPro" id="IPR054156">
    <property type="entry name" value="YxaF_TetR_C"/>
</dbReference>
<dbReference type="KEGG" id="orp:MOP44_14470"/>
<sequence>MPAALDAKEKAEIVDRLFVVFQDHGYEGASLADLSRATGLGKSSLYHHFPGGKEQMAEAVLEKGKAFIQAAVADVAKSAEPLKARVRRIVAALDQLYANGRNPCVLGRLAVSEIGPKGRQLAHDIFSIWTDGVAHLARETGMSQVRARQFAEDWIARVQGSLILYAANGDCSPFERAMNQLLELAKEKLPPDKRS</sequence>
<dbReference type="AlphaFoldDB" id="A0A9J7BKJ5"/>
<dbReference type="InterPro" id="IPR009057">
    <property type="entry name" value="Homeodomain-like_sf"/>
</dbReference>
<dbReference type="InterPro" id="IPR036271">
    <property type="entry name" value="Tet_transcr_reg_TetR-rel_C_sf"/>
</dbReference>
<dbReference type="EMBL" id="CP093313">
    <property type="protein sequence ID" value="UWZ81789.1"/>
    <property type="molecule type" value="Genomic_DNA"/>
</dbReference>
<dbReference type="PANTHER" id="PTHR47506:SF1">
    <property type="entry name" value="HTH-TYPE TRANSCRIPTIONAL REGULATOR YJDC"/>
    <property type="match status" value="1"/>
</dbReference>
<dbReference type="Pfam" id="PF00440">
    <property type="entry name" value="TetR_N"/>
    <property type="match status" value="1"/>
</dbReference>
<accession>A0A9J7BKJ5</accession>
<reference evidence="6" key="1">
    <citation type="submission" date="2021-04" db="EMBL/GenBank/DDBJ databases">
        <title>Phylogenetic analysis of Acidobacteriaceae.</title>
        <authorList>
            <person name="Qiu L."/>
            <person name="Zhang Q."/>
        </authorList>
    </citation>
    <scope>NUCLEOTIDE SEQUENCE</scope>
    <source>
        <strain evidence="6">DSM 25168</strain>
    </source>
</reference>
<evidence type="ECO:0000256" key="1">
    <source>
        <dbReference type="ARBA" id="ARBA00023015"/>
    </source>
</evidence>
<dbReference type="InterPro" id="IPR001647">
    <property type="entry name" value="HTH_TetR"/>
</dbReference>
<keyword evidence="7" id="KW-1185">Reference proteome</keyword>
<feature type="DNA-binding region" description="H-T-H motif" evidence="4">
    <location>
        <begin position="30"/>
        <end position="49"/>
    </location>
</feature>
<evidence type="ECO:0000256" key="4">
    <source>
        <dbReference type="PROSITE-ProRule" id="PRU00335"/>
    </source>
</evidence>
<dbReference type="GO" id="GO:0003677">
    <property type="term" value="F:DNA binding"/>
    <property type="evidence" value="ECO:0007669"/>
    <property type="project" value="UniProtKB-UniRule"/>
</dbReference>
<dbReference type="Pfam" id="PF21993">
    <property type="entry name" value="TetR_C_13_2"/>
    <property type="match status" value="1"/>
</dbReference>
<evidence type="ECO:0000313" key="7">
    <source>
        <dbReference type="Proteomes" id="UP001059380"/>
    </source>
</evidence>
<dbReference type="PROSITE" id="PS50977">
    <property type="entry name" value="HTH_TETR_2"/>
    <property type="match status" value="1"/>
</dbReference>